<reference evidence="8 9" key="1">
    <citation type="journal article" date="2015" name="Nature">
        <title>rRNA introns, odd ribosomes, and small enigmatic genomes across a large radiation of phyla.</title>
        <authorList>
            <person name="Brown C.T."/>
            <person name="Hug L.A."/>
            <person name="Thomas B.C."/>
            <person name="Sharon I."/>
            <person name="Castelle C.J."/>
            <person name="Singh A."/>
            <person name="Wilkins M.J."/>
            <person name="Williams K.H."/>
            <person name="Banfield J.F."/>
        </authorList>
    </citation>
    <scope>NUCLEOTIDE SEQUENCE [LARGE SCALE GENOMIC DNA]</scope>
</reference>
<dbReference type="AlphaFoldDB" id="A0A0G1B3G4"/>
<dbReference type="Gene3D" id="2.40.50.100">
    <property type="match status" value="1"/>
</dbReference>
<name>A0A0G1B3G4_9BACT</name>
<organism evidence="8 9">
    <name type="scientific">Candidatus Kuenenbacteria bacterium GW2011_GWA2_42_15</name>
    <dbReference type="NCBI Taxonomy" id="1618677"/>
    <lineage>
        <taxon>Bacteria</taxon>
        <taxon>Candidatus Kueneniibacteriota</taxon>
    </lineage>
</organism>
<keyword evidence="5" id="KW-0812">Transmembrane</keyword>
<dbReference type="NCBIfam" id="TIGR01730">
    <property type="entry name" value="RND_mfp"/>
    <property type="match status" value="1"/>
</dbReference>
<keyword evidence="5" id="KW-0472">Membrane</keyword>
<dbReference type="InterPro" id="IPR006143">
    <property type="entry name" value="RND_pump_MFP"/>
</dbReference>
<protein>
    <submittedName>
        <fullName evidence="8">Efflux transporter, RND family, MFP subunit</fullName>
    </submittedName>
</protein>
<dbReference type="PANTHER" id="PTHR32347">
    <property type="entry name" value="EFFLUX SYSTEM COMPONENT YKNX-RELATED"/>
    <property type="match status" value="1"/>
</dbReference>
<evidence type="ECO:0000256" key="4">
    <source>
        <dbReference type="SAM" id="Coils"/>
    </source>
</evidence>
<feature type="transmembrane region" description="Helical" evidence="5">
    <location>
        <begin position="5"/>
        <end position="23"/>
    </location>
</feature>
<dbReference type="EMBL" id="LCCW01000036">
    <property type="protein sequence ID" value="KKS40871.1"/>
    <property type="molecule type" value="Genomic_DNA"/>
</dbReference>
<evidence type="ECO:0000313" key="9">
    <source>
        <dbReference type="Proteomes" id="UP000034516"/>
    </source>
</evidence>
<proteinExistence type="inferred from homology"/>
<keyword evidence="3 4" id="KW-0175">Coiled coil</keyword>
<feature type="coiled-coil region" evidence="4">
    <location>
        <begin position="344"/>
        <end position="371"/>
    </location>
</feature>
<evidence type="ECO:0000256" key="3">
    <source>
        <dbReference type="ARBA" id="ARBA00023054"/>
    </source>
</evidence>
<sequence length="547" mass="58070">MKKKIIIPVAVIIVLVALFGIFGRGKPTVEYTAAKVETGEVIQTVDATGSVASAEAINLNFKTTGKITSLKAKVGDKVKVGDILATLDTAALASRVSEASSAVIEAKANLEKIMSGAIPEDVRVSELTVAQKKQDLSMAENSLANLKISRDIELKNLKNTAIITINNEIIVAEHAIQTAKDTLNYEDATDTLAILGKSTLAASTNSHLAAVSSVNSAKAQTAVLNAISSDADVLAGVEITKTGLDSVRQYLSDSFAVLGVTITSSELTQTELDTLISNIQTEQANISTAKTALQTAEANWTNKQTYYTDQITKGEDAVSASSDALSLAEAQLSLKKAKPQSYDIKSAEAGVARAEANLALAEANLSEVIIRASVDGLITEVNNKIGEQNSLAESVIKIIGESKLEVEANIPESDVAKIKVGQHVKVTLDSFGEDQIFPAVVTFVNPAEKIIQDVVYYEVKIQFNENIEAVKPGMTANITVETNRADGVLRVPLRAVKQKDGIKVVEVLVNGEPEEKTVTVGLRGDEYIEISSGLSAGEDIITFTKTK</sequence>
<dbReference type="GO" id="GO:0030313">
    <property type="term" value="C:cell envelope"/>
    <property type="evidence" value="ECO:0007669"/>
    <property type="project" value="UniProtKB-SubCell"/>
</dbReference>
<evidence type="ECO:0000259" key="6">
    <source>
        <dbReference type="Pfam" id="PF25967"/>
    </source>
</evidence>
<comment type="caution">
    <text evidence="8">The sequence shown here is derived from an EMBL/GenBank/DDBJ whole genome shotgun (WGS) entry which is preliminary data.</text>
</comment>
<dbReference type="InterPro" id="IPR058627">
    <property type="entry name" value="MdtA-like_C"/>
</dbReference>
<dbReference type="InterPro" id="IPR058636">
    <property type="entry name" value="Beta-barrel_YknX"/>
</dbReference>
<evidence type="ECO:0000256" key="1">
    <source>
        <dbReference type="ARBA" id="ARBA00004196"/>
    </source>
</evidence>
<keyword evidence="5" id="KW-1133">Transmembrane helix</keyword>
<dbReference type="InterPro" id="IPR050465">
    <property type="entry name" value="UPF0194_transport"/>
</dbReference>
<dbReference type="SUPFAM" id="SSF111369">
    <property type="entry name" value="HlyD-like secretion proteins"/>
    <property type="match status" value="1"/>
</dbReference>
<accession>A0A0G1B3G4</accession>
<dbReference type="Gene3D" id="2.40.420.20">
    <property type="match status" value="1"/>
</dbReference>
<comment type="subcellular location">
    <subcellularLocation>
        <location evidence="1">Cell envelope</location>
    </subcellularLocation>
</comment>
<dbReference type="PANTHER" id="PTHR32347:SF23">
    <property type="entry name" value="BLL5650 PROTEIN"/>
    <property type="match status" value="1"/>
</dbReference>
<evidence type="ECO:0000259" key="7">
    <source>
        <dbReference type="Pfam" id="PF25990"/>
    </source>
</evidence>
<evidence type="ECO:0000313" key="8">
    <source>
        <dbReference type="EMBL" id="KKS40871.1"/>
    </source>
</evidence>
<dbReference type="Pfam" id="PF25967">
    <property type="entry name" value="RND-MFP_C"/>
    <property type="match status" value="1"/>
</dbReference>
<evidence type="ECO:0000256" key="5">
    <source>
        <dbReference type="SAM" id="Phobius"/>
    </source>
</evidence>
<dbReference type="GO" id="GO:0022857">
    <property type="term" value="F:transmembrane transporter activity"/>
    <property type="evidence" value="ECO:0007669"/>
    <property type="project" value="InterPro"/>
</dbReference>
<evidence type="ECO:0000256" key="2">
    <source>
        <dbReference type="ARBA" id="ARBA00009477"/>
    </source>
</evidence>
<dbReference type="Proteomes" id="UP000034516">
    <property type="component" value="Unassembled WGS sequence"/>
</dbReference>
<feature type="domain" description="YknX-like beta-barrel" evidence="7">
    <location>
        <begin position="404"/>
        <end position="480"/>
    </location>
</feature>
<dbReference type="GO" id="GO:0016020">
    <property type="term" value="C:membrane"/>
    <property type="evidence" value="ECO:0007669"/>
    <property type="project" value="InterPro"/>
</dbReference>
<dbReference type="Pfam" id="PF25990">
    <property type="entry name" value="Beta-barrel_YknX"/>
    <property type="match status" value="1"/>
</dbReference>
<feature type="domain" description="Multidrug resistance protein MdtA-like C-terminal permuted SH3" evidence="6">
    <location>
        <begin position="489"/>
        <end position="542"/>
    </location>
</feature>
<gene>
    <name evidence="8" type="ORF">UV02_C0036G0003</name>
</gene>
<comment type="similarity">
    <text evidence="2">Belongs to the membrane fusion protein (MFP) (TC 8.A.1) family.</text>
</comment>
<dbReference type="Gene3D" id="2.40.30.170">
    <property type="match status" value="1"/>
</dbReference>